<reference evidence="1 2" key="3">
    <citation type="journal article" date="1996" name="Virology">
        <title>Analysis of 94 kb of the chlorella virus PBCV-1 330-kb genome: map positions 88 to 182.</title>
        <authorList>
            <person name="Lu Z."/>
            <person name="Li Y."/>
            <person name="Que Q."/>
            <person name="Kutish G.F."/>
            <person name="Rock D.L."/>
            <person name="Van Etten J.L."/>
        </authorList>
    </citation>
    <scope>NUCLEOTIDE SEQUENCE [LARGE SCALE GENOMIC DNA]</scope>
</reference>
<dbReference type="KEGG" id="vg:10971125"/>
<dbReference type="RefSeq" id="YP_004678960.1">
    <property type="nucleotide sequence ID" value="NC_000852.5"/>
</dbReference>
<organismHost>
    <name type="scientific">Chlorella</name>
    <dbReference type="NCBI Taxonomy" id="3071"/>
</organismHost>
<reference evidence="1 2" key="5">
    <citation type="journal article" date="1997" name="Virology">
        <title>Analysis of 74 kb of DNA located at the right end of the 330-kb chlorella virus PBCV-1 genome.</title>
        <authorList>
            <person name="Li Y."/>
            <person name="Lu Z."/>
            <person name="Sun L."/>
            <person name="Ropp S."/>
            <person name="Kutish G.F."/>
            <person name="Rock D.L."/>
            <person name="Van Etten J.L."/>
        </authorList>
    </citation>
    <scope>NUCLEOTIDE SEQUENCE [LARGE SCALE GENOMIC DNA]</scope>
</reference>
<evidence type="ECO:0000313" key="2">
    <source>
        <dbReference type="Proteomes" id="UP000000862"/>
    </source>
</evidence>
<evidence type="ECO:0000313" key="1">
    <source>
        <dbReference type="EMBL" id="AEI70105.1"/>
    </source>
</evidence>
<keyword evidence="2" id="KW-1185">Reference proteome</keyword>
<proteinExistence type="predicted"/>
<accession>F8TU44</accession>
<gene>
    <name evidence="1" type="primary">a470aL</name>
</gene>
<dbReference type="EMBL" id="JF411744">
    <property type="protein sequence ID" value="AEI70105.1"/>
    <property type="molecule type" value="Genomic_DNA"/>
</dbReference>
<dbReference type="Proteomes" id="UP000000862">
    <property type="component" value="Segment"/>
</dbReference>
<reference evidence="1 2" key="4">
    <citation type="journal article" date="1996" name="Virology">
        <title>Analysis of 76 kb of the chlorella virus PBCV-1 330-kb genome: map positions 182 to 258.</title>
        <authorList>
            <person name="Kutish G.F."/>
            <person name="Li Y."/>
            <person name="Lu Z."/>
            <person name="Furuta M."/>
            <person name="Rock D.L."/>
            <person name="Van Etten J.L."/>
        </authorList>
    </citation>
    <scope>NUCLEOTIDE SEQUENCE [LARGE SCALE GENOMIC DNA]</scope>
</reference>
<reference evidence="1 2" key="8">
    <citation type="journal article" date="2010" name="J. Virol.">
        <title>Microarray analysis of Paramecium bursaria chlorella virus 1 transcription.</title>
        <authorList>
            <person name="Yanai-Balser G.M."/>
            <person name="Duncan G.A."/>
            <person name="Eudy J.D."/>
            <person name="Wang D."/>
            <person name="Li X."/>
            <person name="Agarkova I.V."/>
            <person name="Dunigan D.D."/>
            <person name="Van Etten J.L."/>
        </authorList>
    </citation>
    <scope>NUCLEOTIDE SEQUENCE [LARGE SCALE GENOMIC DNA]</scope>
</reference>
<reference evidence="1 2" key="1">
    <citation type="journal article" date="1995" name="Virology">
        <title>Analysis of 45 kb of DNA located at the left end of the chlorella virus PBCV-1 genome.</title>
        <authorList>
            <person name="Lu Z."/>
            <person name="Li Y."/>
            <person name="Zhang Y."/>
            <person name="Kutish G.F."/>
            <person name="Rock D.L."/>
            <person name="Van Etten J.L."/>
        </authorList>
    </citation>
    <scope>NUCLEOTIDE SEQUENCE [LARGE SCALE GENOMIC DNA]</scope>
</reference>
<protein>
    <submittedName>
        <fullName evidence="1">Uncharacterized protein</fullName>
    </submittedName>
</protein>
<dbReference type="GeneID" id="10971125"/>
<reference evidence="1 2" key="2">
    <citation type="journal article" date="1995" name="Virology">
        <title>Analysis of 43 kb of the Chlorella virus PBCV-1 330-kb genome: map positions 45 to 88.</title>
        <authorList>
            <person name="Li Y."/>
            <person name="Lu Z."/>
            <person name="Burbank D.E."/>
            <person name="Kutish G.F."/>
            <person name="Rock D.L."/>
            <person name="Van Etten J.L."/>
        </authorList>
    </citation>
    <scope>NUCLEOTIDE SEQUENCE [LARGE SCALE GENOMIC DNA]</scope>
</reference>
<organism evidence="1 2">
    <name type="scientific">Paramecium bursaria Chlorella virus 1</name>
    <name type="common">PBCV-1</name>
    <dbReference type="NCBI Taxonomy" id="10506"/>
    <lineage>
        <taxon>Viruses</taxon>
        <taxon>Varidnaviria</taxon>
        <taxon>Bamfordvirae</taxon>
        <taxon>Nucleocytoviricota</taxon>
        <taxon>Megaviricetes</taxon>
        <taxon>Algavirales</taxon>
        <taxon>Phycodnaviridae</taxon>
        <taxon>Chlorovirus</taxon>
        <taxon>Chlorovirus vanettense</taxon>
    </lineage>
</organism>
<name>F8TU44_PBCV1</name>
<sequence>MISFFSKNVILKLFAVFTCSEQSRGRLVQRFFQLHVKRKSRPPRYLLLSRYLQ</sequence>
<reference evidence="1 2" key="7">
    <citation type="journal article" date="2000" name="Virology">
        <title>Characterization of a beta-1,3-glucanase encoded by chlorella virus PBCV-1.</title>
        <authorList>
            <person name="Sun L."/>
            <person name="Gurnon J.R."/>
            <person name="Adams B.J."/>
            <person name="Graves M.V."/>
            <person name="Van Etten J.L."/>
        </authorList>
    </citation>
    <scope>NUCLEOTIDE SEQUENCE [LARGE SCALE GENOMIC DNA]</scope>
</reference>
<reference evidence="1 2" key="6">
    <citation type="journal article" date="1999" name="Virology">
        <title>Chlorella virus PBCV-1 encodes a functional homospermidine synthase.</title>
        <authorList>
            <person name="Kaiser A."/>
            <person name="Vollmert M."/>
            <person name="Tholl D."/>
            <person name="Graves M.V."/>
            <person name="Gurnon J.R."/>
            <person name="Xing W."/>
            <person name="Lisec A.D."/>
            <person name="Nickerson K.W."/>
            <person name="Van Etten J.L."/>
        </authorList>
    </citation>
    <scope>NUCLEOTIDE SEQUENCE [LARGE SCALE GENOMIC DNA]</scope>
</reference>